<feature type="transmembrane region" description="Helical" evidence="6">
    <location>
        <begin position="141"/>
        <end position="161"/>
    </location>
</feature>
<feature type="transmembrane region" description="Helical" evidence="6">
    <location>
        <begin position="334"/>
        <end position="353"/>
    </location>
</feature>
<reference evidence="8 9" key="1">
    <citation type="submission" date="2020-03" db="EMBL/GenBank/DDBJ databases">
        <title>Draft Genome Sequence of Cudoniella acicularis.</title>
        <authorList>
            <person name="Buettner E."/>
            <person name="Kellner H."/>
        </authorList>
    </citation>
    <scope>NUCLEOTIDE SEQUENCE [LARGE SCALE GENOMIC DNA]</scope>
    <source>
        <strain evidence="8 9">DSM 108380</strain>
    </source>
</reference>
<feature type="region of interest" description="Disordered" evidence="5">
    <location>
        <begin position="598"/>
        <end position="623"/>
    </location>
</feature>
<evidence type="ECO:0000256" key="2">
    <source>
        <dbReference type="ARBA" id="ARBA00022692"/>
    </source>
</evidence>
<evidence type="ECO:0000256" key="5">
    <source>
        <dbReference type="SAM" id="MobiDB-lite"/>
    </source>
</evidence>
<evidence type="ECO:0000259" key="7">
    <source>
        <dbReference type="PROSITE" id="PS50850"/>
    </source>
</evidence>
<evidence type="ECO:0000256" key="6">
    <source>
        <dbReference type="SAM" id="Phobius"/>
    </source>
</evidence>
<dbReference type="OrthoDB" id="446368at2759"/>
<keyword evidence="3 6" id="KW-1133">Transmembrane helix</keyword>
<dbReference type="FunFam" id="1.20.1250.20:FF:000011">
    <property type="entry name" value="MFS multidrug transporter, putative"/>
    <property type="match status" value="1"/>
</dbReference>
<sequence>MRSSHDTERTQVESRQHSSERLGTLTEKDTNIPDNRSNNNAGDISNDNSGNEERDLEKGDEKGDEKGEEQKKKEEKDPNLIEWDGPDDPGNPMNWKTSKKWLVTVTMGLVTFTVTFASSVFSNATVPTAALFHVSTEVTTLGTSLFVLGFAVGPLIWGPFSEIFGRKLPLFFGYTCFAIFQIPVAVAQNLQTIMLCRFFGGCFASAPLAIVGGALADFWGPVDRGIAICVFAGATFIGPIAGPIMGGFITQSYLGWRWTAWITLIMAAFFGTIGFFIIPETSHPKLLQQRAKKLRFETKNWAIHSKADTLEIDLHTIVQTYLLRPFTMLIREPILLLITIYMALIYGILYLFFEAYPISFQEQRGWNAGVGALPFIGIGVGVALGAATITIVTKTRFARKLKKHGKVIPEERLPPMILGSIILPIGLFWFAWTSSPHISWVPQVLAGIPIGWGILMIFLQGLNYIIDVYMWHANSAIAANTLLRSFAGAGFPLFATAMYHTLGHMFQETAVAIMESAIARSGALSLAKRTVHVKMYPTPSSFAERREVLRVLEQFGEYKPTGSIPNAFLSMFNTESAATAAVNQSPIRYRLTSIAPEPEASTDSLGSSIAPEERPANSNPKDEKIFELHVSNTKFDHEKYIASNPLHGPFVPVSPKRSYIASSLDNVIPPSMWAPGLMDWETDGSRMIDKNRSNADISYHGEMQTGVQWRVGTRERRRNAKMADVPLVMRGLRDLKERKQAEQRELQARNGP</sequence>
<organism evidence="8 9">
    <name type="scientific">Cudoniella acicularis</name>
    <dbReference type="NCBI Taxonomy" id="354080"/>
    <lineage>
        <taxon>Eukaryota</taxon>
        <taxon>Fungi</taxon>
        <taxon>Dikarya</taxon>
        <taxon>Ascomycota</taxon>
        <taxon>Pezizomycotina</taxon>
        <taxon>Leotiomycetes</taxon>
        <taxon>Helotiales</taxon>
        <taxon>Tricladiaceae</taxon>
        <taxon>Cudoniella</taxon>
    </lineage>
</organism>
<feature type="compositionally biased region" description="Basic and acidic residues" evidence="5">
    <location>
        <begin position="51"/>
        <end position="79"/>
    </location>
</feature>
<dbReference type="GO" id="GO:0005886">
    <property type="term" value="C:plasma membrane"/>
    <property type="evidence" value="ECO:0007669"/>
    <property type="project" value="TreeGrafter"/>
</dbReference>
<accession>A0A8H4VWI8</accession>
<gene>
    <name evidence="8" type="ORF">G7Y89_g13347</name>
</gene>
<name>A0A8H4VWI8_9HELO</name>
<feature type="transmembrane region" description="Helical" evidence="6">
    <location>
        <begin position="373"/>
        <end position="392"/>
    </location>
</feature>
<comment type="subcellular location">
    <subcellularLocation>
        <location evidence="1">Membrane</location>
        <topology evidence="1">Multi-pass membrane protein</topology>
    </subcellularLocation>
</comment>
<evidence type="ECO:0000313" key="9">
    <source>
        <dbReference type="Proteomes" id="UP000566819"/>
    </source>
</evidence>
<feature type="transmembrane region" description="Helical" evidence="6">
    <location>
        <begin position="413"/>
        <end position="432"/>
    </location>
</feature>
<keyword evidence="2 6" id="KW-0812">Transmembrane</keyword>
<dbReference type="EMBL" id="JAAMPI010001543">
    <property type="protein sequence ID" value="KAF4624822.1"/>
    <property type="molecule type" value="Genomic_DNA"/>
</dbReference>
<dbReference type="Proteomes" id="UP000566819">
    <property type="component" value="Unassembled WGS sequence"/>
</dbReference>
<feature type="region of interest" description="Disordered" evidence="5">
    <location>
        <begin position="1"/>
        <end position="94"/>
    </location>
</feature>
<dbReference type="PANTHER" id="PTHR23502">
    <property type="entry name" value="MAJOR FACILITATOR SUPERFAMILY"/>
    <property type="match status" value="1"/>
</dbReference>
<dbReference type="CDD" id="cd17323">
    <property type="entry name" value="MFS_Tpo1_MDR_like"/>
    <property type="match status" value="1"/>
</dbReference>
<dbReference type="SUPFAM" id="SSF103473">
    <property type="entry name" value="MFS general substrate transporter"/>
    <property type="match status" value="1"/>
</dbReference>
<dbReference type="InterPro" id="IPR011701">
    <property type="entry name" value="MFS"/>
</dbReference>
<dbReference type="AlphaFoldDB" id="A0A8H4VWI8"/>
<dbReference type="GO" id="GO:0022857">
    <property type="term" value="F:transmembrane transporter activity"/>
    <property type="evidence" value="ECO:0007669"/>
    <property type="project" value="InterPro"/>
</dbReference>
<proteinExistence type="predicted"/>
<dbReference type="InterPro" id="IPR036259">
    <property type="entry name" value="MFS_trans_sf"/>
</dbReference>
<feature type="compositionally biased region" description="Basic and acidic residues" evidence="5">
    <location>
        <begin position="611"/>
        <end position="623"/>
    </location>
</feature>
<evidence type="ECO:0000256" key="3">
    <source>
        <dbReference type="ARBA" id="ARBA00022989"/>
    </source>
</evidence>
<keyword evidence="4 6" id="KW-0472">Membrane</keyword>
<feature type="transmembrane region" description="Helical" evidence="6">
    <location>
        <begin position="168"/>
        <end position="186"/>
    </location>
</feature>
<dbReference type="Pfam" id="PF07690">
    <property type="entry name" value="MFS_1"/>
    <property type="match status" value="1"/>
</dbReference>
<dbReference type="InterPro" id="IPR020846">
    <property type="entry name" value="MFS_dom"/>
</dbReference>
<keyword evidence="9" id="KW-1185">Reference proteome</keyword>
<feature type="transmembrane region" description="Helical" evidence="6">
    <location>
        <begin position="258"/>
        <end position="278"/>
    </location>
</feature>
<dbReference type="Gene3D" id="1.20.1250.20">
    <property type="entry name" value="MFS general substrate transporter like domains"/>
    <property type="match status" value="1"/>
</dbReference>
<evidence type="ECO:0000256" key="1">
    <source>
        <dbReference type="ARBA" id="ARBA00004141"/>
    </source>
</evidence>
<feature type="transmembrane region" description="Helical" evidence="6">
    <location>
        <begin position="226"/>
        <end position="246"/>
    </location>
</feature>
<feature type="compositionally biased region" description="Polar residues" evidence="5">
    <location>
        <begin position="32"/>
        <end position="49"/>
    </location>
</feature>
<protein>
    <recommendedName>
        <fullName evidence="7">Major facilitator superfamily (MFS) profile domain-containing protein</fullName>
    </recommendedName>
</protein>
<comment type="caution">
    <text evidence="8">The sequence shown here is derived from an EMBL/GenBank/DDBJ whole genome shotgun (WGS) entry which is preliminary data.</text>
</comment>
<evidence type="ECO:0000256" key="4">
    <source>
        <dbReference type="ARBA" id="ARBA00023136"/>
    </source>
</evidence>
<evidence type="ECO:0000313" key="8">
    <source>
        <dbReference type="EMBL" id="KAF4624822.1"/>
    </source>
</evidence>
<feature type="domain" description="Major facilitator superfamily (MFS) profile" evidence="7">
    <location>
        <begin position="103"/>
        <end position="534"/>
    </location>
</feature>
<feature type="transmembrane region" description="Helical" evidence="6">
    <location>
        <begin position="198"/>
        <end position="219"/>
    </location>
</feature>
<dbReference type="PROSITE" id="PS50850">
    <property type="entry name" value="MFS"/>
    <property type="match status" value="1"/>
</dbReference>
<feature type="transmembrane region" description="Helical" evidence="6">
    <location>
        <begin position="444"/>
        <end position="466"/>
    </location>
</feature>
<feature type="transmembrane region" description="Helical" evidence="6">
    <location>
        <begin position="101"/>
        <end position="121"/>
    </location>
</feature>
<dbReference type="PANTHER" id="PTHR23502:SF47">
    <property type="entry name" value="MAJOR FACILITATOR SUPERFAMILY (MFS) PROFILE DOMAIN-CONTAINING PROTEIN-RELATED"/>
    <property type="match status" value="1"/>
</dbReference>
<feature type="compositionally biased region" description="Basic and acidic residues" evidence="5">
    <location>
        <begin position="1"/>
        <end position="31"/>
    </location>
</feature>